<dbReference type="PANTHER" id="PTHR44068:SF11">
    <property type="entry name" value="GERANYL DIPHOSPHATE 2-C-METHYLTRANSFERASE"/>
    <property type="match status" value="1"/>
</dbReference>
<evidence type="ECO:0000313" key="4">
    <source>
        <dbReference type="Proteomes" id="UP000290365"/>
    </source>
</evidence>
<dbReference type="SUPFAM" id="SSF53335">
    <property type="entry name" value="S-adenosyl-L-methionine-dependent methyltransferases"/>
    <property type="match status" value="1"/>
</dbReference>
<keyword evidence="3" id="KW-0489">Methyltransferase</keyword>
<dbReference type="InterPro" id="IPR029063">
    <property type="entry name" value="SAM-dependent_MTases_sf"/>
</dbReference>
<dbReference type="GO" id="GO:0008757">
    <property type="term" value="F:S-adenosylmethionine-dependent methyltransferase activity"/>
    <property type="evidence" value="ECO:0007669"/>
    <property type="project" value="InterPro"/>
</dbReference>
<dbReference type="InterPro" id="IPR013216">
    <property type="entry name" value="Methyltransf_11"/>
</dbReference>
<proteinExistence type="predicted"/>
<dbReference type="Proteomes" id="UP000290365">
    <property type="component" value="Chromosome"/>
</dbReference>
<dbReference type="PANTHER" id="PTHR44068">
    <property type="entry name" value="ZGC:194242"/>
    <property type="match status" value="1"/>
</dbReference>
<dbReference type="OrthoDB" id="9757640at2"/>
<dbReference type="Pfam" id="PF08241">
    <property type="entry name" value="Methyltransf_11"/>
    <property type="match status" value="1"/>
</dbReference>
<reference evidence="3 4" key="1">
    <citation type="submission" date="2019-01" db="EMBL/GenBank/DDBJ databases">
        <title>Ktedonosporobacter rubrisoli SCAWS-G2.</title>
        <authorList>
            <person name="Huang Y."/>
            <person name="Yan B."/>
        </authorList>
    </citation>
    <scope>NUCLEOTIDE SEQUENCE [LARGE SCALE GENOMIC DNA]</scope>
    <source>
        <strain evidence="3 4">SCAWS-G2</strain>
    </source>
</reference>
<evidence type="ECO:0000259" key="2">
    <source>
        <dbReference type="Pfam" id="PF08241"/>
    </source>
</evidence>
<sequence length="327" mass="37030">MRHSICDREMIVRPLVLENKSNNTKTRRRTNIMVDSVVARTFDSLCDKSPVLKRLLIRNWFYCLSLLDREAHMPFMNLGYAPLKSVDTLVELQESDEEHRYCIQMYHHVASMVELSGRDVLEVGSGRGGGASYVKRYLGPRTMVGVDLVPRAVQFSRARHRVDGLSFVQGDAERLPFGNCSFDAVINVESSYAYGNVDRFLQEVARVLRPGGYFLFTDYRYQHRIGLLRAQIENCGLNVLSDRCINAEVVRALDLDHARKADLIKKKVPQALHNVMHYFAASPGSPIYDELKAGTVDYHSWLMQKTPADVSQGTEDAELSKADSLAL</sequence>
<evidence type="ECO:0000313" key="3">
    <source>
        <dbReference type="EMBL" id="QBD76273.1"/>
    </source>
</evidence>
<gene>
    <name evidence="3" type="ORF">EPA93_09730</name>
</gene>
<accession>A0A4P6JMC1</accession>
<dbReference type="GO" id="GO:0032259">
    <property type="term" value="P:methylation"/>
    <property type="evidence" value="ECO:0007669"/>
    <property type="project" value="UniProtKB-KW"/>
</dbReference>
<dbReference type="AlphaFoldDB" id="A0A4P6JMC1"/>
<keyword evidence="4" id="KW-1185">Reference proteome</keyword>
<dbReference type="Gene3D" id="3.40.50.150">
    <property type="entry name" value="Vaccinia Virus protein VP39"/>
    <property type="match status" value="1"/>
</dbReference>
<keyword evidence="1 3" id="KW-0808">Transferase</keyword>
<organism evidence="3 4">
    <name type="scientific">Ktedonosporobacter rubrisoli</name>
    <dbReference type="NCBI Taxonomy" id="2509675"/>
    <lineage>
        <taxon>Bacteria</taxon>
        <taxon>Bacillati</taxon>
        <taxon>Chloroflexota</taxon>
        <taxon>Ktedonobacteria</taxon>
        <taxon>Ktedonobacterales</taxon>
        <taxon>Ktedonosporobacteraceae</taxon>
        <taxon>Ktedonosporobacter</taxon>
    </lineage>
</organism>
<feature type="domain" description="Methyltransferase type 11" evidence="2">
    <location>
        <begin position="121"/>
        <end position="216"/>
    </location>
</feature>
<dbReference type="EMBL" id="CP035758">
    <property type="protein sequence ID" value="QBD76273.1"/>
    <property type="molecule type" value="Genomic_DNA"/>
</dbReference>
<dbReference type="KEGG" id="kbs:EPA93_09730"/>
<dbReference type="CDD" id="cd02440">
    <property type="entry name" value="AdoMet_MTases"/>
    <property type="match status" value="1"/>
</dbReference>
<dbReference type="InterPro" id="IPR050447">
    <property type="entry name" value="Erg6_SMT_methyltransf"/>
</dbReference>
<evidence type="ECO:0000256" key="1">
    <source>
        <dbReference type="ARBA" id="ARBA00022679"/>
    </source>
</evidence>
<protein>
    <submittedName>
        <fullName evidence="3">Class I SAM-dependent methyltransferase</fullName>
    </submittedName>
</protein>
<name>A0A4P6JMC1_KTERU</name>